<organism evidence="1 2">
    <name type="scientific">Gigaspora rosea</name>
    <dbReference type="NCBI Taxonomy" id="44941"/>
    <lineage>
        <taxon>Eukaryota</taxon>
        <taxon>Fungi</taxon>
        <taxon>Fungi incertae sedis</taxon>
        <taxon>Mucoromycota</taxon>
        <taxon>Glomeromycotina</taxon>
        <taxon>Glomeromycetes</taxon>
        <taxon>Diversisporales</taxon>
        <taxon>Gigasporaceae</taxon>
        <taxon>Gigaspora</taxon>
    </lineage>
</organism>
<name>A0A397UU47_9GLOM</name>
<dbReference type="EMBL" id="QKWP01001042">
    <property type="protein sequence ID" value="RIB12249.1"/>
    <property type="molecule type" value="Genomic_DNA"/>
</dbReference>
<keyword evidence="2" id="KW-1185">Reference proteome</keyword>
<sequence length="63" mass="7039">MKHQGHSIGQSTVSPDNTIYCLTFFTEAWTALTGMPATDFTKYNKITAYGNNNVLSSNCFDKR</sequence>
<accession>A0A397UU47</accession>
<gene>
    <name evidence="1" type="ORF">C2G38_2101463</name>
</gene>
<reference evidence="1 2" key="1">
    <citation type="submission" date="2018-06" db="EMBL/GenBank/DDBJ databases">
        <title>Comparative genomics reveals the genomic features of Rhizophagus irregularis, R. cerebriforme, R. diaphanum and Gigaspora rosea, and their symbiotic lifestyle signature.</title>
        <authorList>
            <person name="Morin E."/>
            <person name="San Clemente H."/>
            <person name="Chen E.C.H."/>
            <person name="De La Providencia I."/>
            <person name="Hainaut M."/>
            <person name="Kuo A."/>
            <person name="Kohler A."/>
            <person name="Murat C."/>
            <person name="Tang N."/>
            <person name="Roy S."/>
            <person name="Loubradou J."/>
            <person name="Henrissat B."/>
            <person name="Grigoriev I.V."/>
            <person name="Corradi N."/>
            <person name="Roux C."/>
            <person name="Martin F.M."/>
        </authorList>
    </citation>
    <scope>NUCLEOTIDE SEQUENCE [LARGE SCALE GENOMIC DNA]</scope>
    <source>
        <strain evidence="1 2">DAOM 194757</strain>
    </source>
</reference>
<protein>
    <submittedName>
        <fullName evidence="1">Uncharacterized protein</fullName>
    </submittedName>
</protein>
<dbReference type="AlphaFoldDB" id="A0A397UU47"/>
<comment type="caution">
    <text evidence="1">The sequence shown here is derived from an EMBL/GenBank/DDBJ whole genome shotgun (WGS) entry which is preliminary data.</text>
</comment>
<dbReference type="OrthoDB" id="2406569at2759"/>
<dbReference type="Proteomes" id="UP000266673">
    <property type="component" value="Unassembled WGS sequence"/>
</dbReference>
<proteinExistence type="predicted"/>
<evidence type="ECO:0000313" key="2">
    <source>
        <dbReference type="Proteomes" id="UP000266673"/>
    </source>
</evidence>
<evidence type="ECO:0000313" key="1">
    <source>
        <dbReference type="EMBL" id="RIB12249.1"/>
    </source>
</evidence>